<gene>
    <name evidence="2" type="ORF">G9C53_004936</name>
</gene>
<evidence type="ECO:0008006" key="3">
    <source>
        <dbReference type="Google" id="ProtNLM"/>
    </source>
</evidence>
<organism evidence="2">
    <name type="scientific">Salmonella enterica subsp. enterica serovar Typhimurium var. 5-</name>
    <dbReference type="NCBI Taxonomy" id="1620419"/>
    <lineage>
        <taxon>Bacteria</taxon>
        <taxon>Pseudomonadati</taxon>
        <taxon>Pseudomonadota</taxon>
        <taxon>Gammaproteobacteria</taxon>
        <taxon>Enterobacterales</taxon>
        <taxon>Enterobacteriaceae</taxon>
        <taxon>Salmonella</taxon>
    </lineage>
</organism>
<accession>A0A740TUH1</accession>
<proteinExistence type="predicted"/>
<dbReference type="Gene3D" id="3.30.420.10">
    <property type="entry name" value="Ribonuclease H-like superfamily/Ribonuclease H"/>
    <property type="match status" value="1"/>
</dbReference>
<sequence length="655" mass="75953">MVRRGSEELRARDEWLRVNENILKEKNKAIYLKRKQAIDMYIDGEHTVSYICNTTGIARSELYRHLERCIQKDERGLALGYRALIPFIRIEDYNIDTLNKVNGFDKEYSKKTGAFQQLMKEYPDLAEFVFNMVFKKGPTGKVHQNARGKDIHKAFVSKCKSLGISPVKGDYPFNTVDNGKRSLYRYINRLKTKNINLAMEQNGKDANTLFNSTGIGEKNHIIERPFERVELDGHLINAVMAIRYTTPEGDEVTDIVNRLWLLVIEDTATRLSLGYHLSLNREYNLDDVLNCVKVSIFPWEPKKLTIAGLKLPETGGFASEIIPETRFAVWDEIGFDNAKAHLANIVRPKLKELINCRTNIGPVATPTRRPFIEKLFHILDENGFNRLINTTGSNPKDRRRNNPEGRAIQYEITIDELEQLIEVLIAQRNGEPQKALNYLSPLEVLQQRINRNTSFRTLEDKYREGNSFMTIQDVRTIRGSMSEGRRPYIHYEGVDYRNEVLSENFDLIGTKLTFEVDIEDLRYVRAYLPNGSEIGLLKAQGKWGIRKHSLRIRKAINKLIYRKELYFLAEDDPIQIYHDYLAEKGKKNKHDRMKLANLQKVIEGEGQSGIEDRLVVQRSTSTDIKQQEKPNNTKNSRSSTKKKYSKVERYFFDSR</sequence>
<comment type="caution">
    <text evidence="2">The sequence shown here is derived from an EMBL/GenBank/DDBJ whole genome shotgun (WGS) entry which is preliminary data.</text>
</comment>
<reference evidence="2" key="2">
    <citation type="submission" date="2018-07" db="EMBL/GenBank/DDBJ databases">
        <authorList>
            <consortium name="NCBI Pathogen Detection Project"/>
        </authorList>
    </citation>
    <scope>NUCLEOTIDE SEQUENCE</scope>
    <source>
        <strain evidence="2">N26921</strain>
    </source>
</reference>
<name>A0A740TUH1_SALTM</name>
<reference evidence="2" key="1">
    <citation type="journal article" date="2018" name="Genome Biol.">
        <title>SKESA: strategic k-mer extension for scrupulous assemblies.</title>
        <authorList>
            <person name="Souvorov A."/>
            <person name="Agarwala R."/>
            <person name="Lipman D.J."/>
        </authorList>
    </citation>
    <scope>NUCLEOTIDE SEQUENCE</scope>
    <source>
        <strain evidence="2">N26921</strain>
    </source>
</reference>
<protein>
    <recommendedName>
        <fullName evidence="3">Integrase catalytic domain-containing protein</fullName>
    </recommendedName>
</protein>
<feature type="compositionally biased region" description="Low complexity" evidence="1">
    <location>
        <begin position="629"/>
        <end position="638"/>
    </location>
</feature>
<dbReference type="GO" id="GO:0003676">
    <property type="term" value="F:nucleic acid binding"/>
    <property type="evidence" value="ECO:0007669"/>
    <property type="project" value="InterPro"/>
</dbReference>
<evidence type="ECO:0000313" key="2">
    <source>
        <dbReference type="EMBL" id="HAF0292536.1"/>
    </source>
</evidence>
<feature type="region of interest" description="Disordered" evidence="1">
    <location>
        <begin position="619"/>
        <end position="644"/>
    </location>
</feature>
<dbReference type="EMBL" id="DAATVL010000061">
    <property type="protein sequence ID" value="HAF0292536.1"/>
    <property type="molecule type" value="Genomic_DNA"/>
</dbReference>
<evidence type="ECO:0000256" key="1">
    <source>
        <dbReference type="SAM" id="MobiDB-lite"/>
    </source>
</evidence>
<dbReference type="InterPro" id="IPR036397">
    <property type="entry name" value="RNaseH_sf"/>
</dbReference>
<dbReference type="AlphaFoldDB" id="A0A740TUH1"/>